<keyword evidence="2" id="KW-0472">Membrane</keyword>
<dbReference type="SMART" id="SM00271">
    <property type="entry name" value="DnaJ"/>
    <property type="match status" value="1"/>
</dbReference>
<dbReference type="PANTHER" id="PTHR45376:SF5">
    <property type="entry name" value="CHAPERONE DNAJ-DOMAIN SUPERFAMILY PROTEIN"/>
    <property type="match status" value="1"/>
</dbReference>
<dbReference type="AlphaFoldDB" id="A0AAV7GBW0"/>
<feature type="compositionally biased region" description="Basic residues" evidence="1">
    <location>
        <begin position="103"/>
        <end position="112"/>
    </location>
</feature>
<evidence type="ECO:0000313" key="5">
    <source>
        <dbReference type="Proteomes" id="UP000775213"/>
    </source>
</evidence>
<evidence type="ECO:0000256" key="2">
    <source>
        <dbReference type="SAM" id="Phobius"/>
    </source>
</evidence>
<dbReference type="PANTHER" id="PTHR45376">
    <property type="entry name" value="CHAPERONE DNAJ-DOMAIN SUPERFAMILY PROTEIN-RELATED"/>
    <property type="match status" value="1"/>
</dbReference>
<dbReference type="SUPFAM" id="SSF46565">
    <property type="entry name" value="Chaperone J-domain"/>
    <property type="match status" value="1"/>
</dbReference>
<evidence type="ECO:0000313" key="4">
    <source>
        <dbReference type="EMBL" id="KAH0453696.1"/>
    </source>
</evidence>
<feature type="compositionally biased region" description="Basic and acidic residues" evidence="1">
    <location>
        <begin position="78"/>
        <end position="94"/>
    </location>
</feature>
<dbReference type="Pfam" id="PF00226">
    <property type="entry name" value="DnaJ"/>
    <property type="match status" value="1"/>
</dbReference>
<gene>
    <name evidence="4" type="ORF">IEQ34_018020</name>
</gene>
<dbReference type="CDD" id="cd06257">
    <property type="entry name" value="DnaJ"/>
    <property type="match status" value="1"/>
</dbReference>
<dbReference type="EMBL" id="JAGFBR010000016">
    <property type="protein sequence ID" value="KAH0453696.1"/>
    <property type="molecule type" value="Genomic_DNA"/>
</dbReference>
<evidence type="ECO:0000256" key="1">
    <source>
        <dbReference type="SAM" id="MobiDB-lite"/>
    </source>
</evidence>
<feature type="transmembrane region" description="Helical" evidence="2">
    <location>
        <begin position="263"/>
        <end position="280"/>
    </location>
</feature>
<comment type="caution">
    <text evidence="4">The sequence shown here is derived from an EMBL/GenBank/DDBJ whole genome shotgun (WGS) entry which is preliminary data.</text>
</comment>
<proteinExistence type="predicted"/>
<dbReference type="Gene3D" id="1.10.287.110">
    <property type="entry name" value="DnaJ domain"/>
    <property type="match status" value="1"/>
</dbReference>
<feature type="domain" description="J" evidence="3">
    <location>
        <begin position="187"/>
        <end position="257"/>
    </location>
</feature>
<protein>
    <recommendedName>
        <fullName evidence="3">J domain-containing protein</fullName>
    </recommendedName>
</protein>
<dbReference type="PROSITE" id="PS50076">
    <property type="entry name" value="DNAJ_2"/>
    <property type="match status" value="1"/>
</dbReference>
<keyword evidence="5" id="KW-1185">Reference proteome</keyword>
<name>A0AAV7GBW0_DENCH</name>
<dbReference type="InterPro" id="IPR001623">
    <property type="entry name" value="DnaJ_domain"/>
</dbReference>
<dbReference type="GO" id="GO:0005783">
    <property type="term" value="C:endoplasmic reticulum"/>
    <property type="evidence" value="ECO:0007669"/>
    <property type="project" value="UniProtKB-ARBA"/>
</dbReference>
<keyword evidence="2" id="KW-1133">Transmembrane helix</keyword>
<sequence>MQVPSLKKVTRLSSSLVSLYRVAPFHSTAASFAKWKDDGAAQQPSKTHIRYSVRHKRADARNALKDLLLNGKASGHYFQDEDNRRHSKNSERSKPQKASYGKGKQRSQKKKSFSHEDELEQPEMIFTANFGGQFSFTWSFNTWENSTHQNSTAGFEWKEESKSEKYRARVWSESDLEEDANAVDQHSSRVALGLPASGPLCLADVKRAFRESALKWHPDRHHGLAQDEAADKFKVCVDAYNNLCNALKSSELYLSHREKIPRVLNYFALSLLVFFIYLFLRQNYSLRVCLGSFYLFFKIFI</sequence>
<feature type="region of interest" description="Disordered" evidence="1">
    <location>
        <begin position="75"/>
        <end position="118"/>
    </location>
</feature>
<dbReference type="Proteomes" id="UP000775213">
    <property type="component" value="Unassembled WGS sequence"/>
</dbReference>
<dbReference type="InterPro" id="IPR036869">
    <property type="entry name" value="J_dom_sf"/>
</dbReference>
<reference evidence="4 5" key="1">
    <citation type="journal article" date="2021" name="Hortic Res">
        <title>Chromosome-scale assembly of the Dendrobium chrysotoxum genome enhances the understanding of orchid evolution.</title>
        <authorList>
            <person name="Zhang Y."/>
            <person name="Zhang G.Q."/>
            <person name="Zhang D."/>
            <person name="Liu X.D."/>
            <person name="Xu X.Y."/>
            <person name="Sun W.H."/>
            <person name="Yu X."/>
            <person name="Zhu X."/>
            <person name="Wang Z.W."/>
            <person name="Zhao X."/>
            <person name="Zhong W.Y."/>
            <person name="Chen H."/>
            <person name="Yin W.L."/>
            <person name="Huang T."/>
            <person name="Niu S.C."/>
            <person name="Liu Z.J."/>
        </authorList>
    </citation>
    <scope>NUCLEOTIDE SEQUENCE [LARGE SCALE GENOMIC DNA]</scope>
    <source>
        <strain evidence="4">Lindl</strain>
    </source>
</reference>
<organism evidence="4 5">
    <name type="scientific">Dendrobium chrysotoxum</name>
    <name type="common">Orchid</name>
    <dbReference type="NCBI Taxonomy" id="161865"/>
    <lineage>
        <taxon>Eukaryota</taxon>
        <taxon>Viridiplantae</taxon>
        <taxon>Streptophyta</taxon>
        <taxon>Embryophyta</taxon>
        <taxon>Tracheophyta</taxon>
        <taxon>Spermatophyta</taxon>
        <taxon>Magnoliopsida</taxon>
        <taxon>Liliopsida</taxon>
        <taxon>Asparagales</taxon>
        <taxon>Orchidaceae</taxon>
        <taxon>Epidendroideae</taxon>
        <taxon>Malaxideae</taxon>
        <taxon>Dendrobiinae</taxon>
        <taxon>Dendrobium</taxon>
    </lineage>
</organism>
<keyword evidence="2" id="KW-0812">Transmembrane</keyword>
<accession>A0AAV7GBW0</accession>
<evidence type="ECO:0000259" key="3">
    <source>
        <dbReference type="PROSITE" id="PS50076"/>
    </source>
</evidence>